<comment type="cofactor">
    <cofactor evidence="1">
        <name>Mg(2+)</name>
        <dbReference type="ChEBI" id="CHEBI:18420"/>
    </cofactor>
</comment>
<name>Q2JEU3_FRACC</name>
<dbReference type="InterPro" id="IPR000086">
    <property type="entry name" value="NUDIX_hydrolase_dom"/>
</dbReference>
<feature type="region of interest" description="Disordered" evidence="6">
    <location>
        <begin position="1"/>
        <end position="30"/>
    </location>
</feature>
<dbReference type="eggNOG" id="COG1051">
    <property type="taxonomic scope" value="Bacteria"/>
</dbReference>
<evidence type="ECO:0000256" key="6">
    <source>
        <dbReference type="SAM" id="MobiDB-lite"/>
    </source>
</evidence>
<dbReference type="PRINTS" id="PR00502">
    <property type="entry name" value="NUDIXFAMILY"/>
</dbReference>
<proteinExistence type="inferred from homology"/>
<feature type="domain" description="Nudix hydrolase" evidence="7">
    <location>
        <begin position="33"/>
        <end position="166"/>
    </location>
</feature>
<keyword evidence="9" id="KW-1185">Reference proteome</keyword>
<evidence type="ECO:0000313" key="9">
    <source>
        <dbReference type="Proteomes" id="UP000001937"/>
    </source>
</evidence>
<dbReference type="PANTHER" id="PTHR43046">
    <property type="entry name" value="GDP-MANNOSE MANNOSYL HYDROLASE"/>
    <property type="match status" value="1"/>
</dbReference>
<dbReference type="GO" id="GO:0016787">
    <property type="term" value="F:hydrolase activity"/>
    <property type="evidence" value="ECO:0007669"/>
    <property type="project" value="UniProtKB-KW"/>
</dbReference>
<keyword evidence="3 5" id="KW-0378">Hydrolase</keyword>
<dbReference type="InterPro" id="IPR020476">
    <property type="entry name" value="Nudix_hydrolase"/>
</dbReference>
<dbReference type="SUPFAM" id="SSF55811">
    <property type="entry name" value="Nudix"/>
    <property type="match status" value="1"/>
</dbReference>
<dbReference type="PROSITE" id="PS00893">
    <property type="entry name" value="NUDIX_BOX"/>
    <property type="match status" value="1"/>
</dbReference>
<evidence type="ECO:0000256" key="4">
    <source>
        <dbReference type="ARBA" id="ARBA00022842"/>
    </source>
</evidence>
<evidence type="ECO:0000259" key="7">
    <source>
        <dbReference type="PROSITE" id="PS51462"/>
    </source>
</evidence>
<evidence type="ECO:0000256" key="3">
    <source>
        <dbReference type="ARBA" id="ARBA00022801"/>
    </source>
</evidence>
<dbReference type="PROSITE" id="PS51462">
    <property type="entry name" value="NUDIX"/>
    <property type="match status" value="1"/>
</dbReference>
<sequence length="230" mass="24297">MLRSAMSSKPPATPRQRPDHGTEASLNRPPMARPYAAAGVLFFDEEDRILLVEPSYKPGWDIPGGFVEPGESPYSACVREVAEELGIAPPIGGLLAIDWAPCLNDGWLDSEMLAFVFDGGVLPASWRERIRLDMDEIINCAFVSVDEVGGLLPSPHARRVRAAAALRGVPQRSGYLEFGNQIPESVGGSVSVASLGEPDARGAGAAQVLAGPPACGAVMMSSLANEVMEA</sequence>
<dbReference type="Pfam" id="PF00293">
    <property type="entry name" value="NUDIX"/>
    <property type="match status" value="1"/>
</dbReference>
<dbReference type="KEGG" id="fra:Francci3_0815"/>
<dbReference type="CDD" id="cd18876">
    <property type="entry name" value="NUDIX_Hydrolase"/>
    <property type="match status" value="1"/>
</dbReference>
<dbReference type="PANTHER" id="PTHR43046:SF12">
    <property type="entry name" value="GDP-MANNOSE MANNOSYL HYDROLASE"/>
    <property type="match status" value="1"/>
</dbReference>
<accession>Q2JEU3</accession>
<evidence type="ECO:0000256" key="5">
    <source>
        <dbReference type="RuleBase" id="RU003476"/>
    </source>
</evidence>
<dbReference type="PhylomeDB" id="Q2JEU3"/>
<reference evidence="8 9" key="1">
    <citation type="journal article" date="2007" name="Genome Res.">
        <title>Genome characteristics of facultatively symbiotic Frankia sp. strains reflect host range and host plant biogeography.</title>
        <authorList>
            <person name="Normand P."/>
            <person name="Lapierre P."/>
            <person name="Tisa L.S."/>
            <person name="Gogarten J.P."/>
            <person name="Alloisio N."/>
            <person name="Bagnarol E."/>
            <person name="Bassi C.A."/>
            <person name="Berry A.M."/>
            <person name="Bickhart D.M."/>
            <person name="Choisne N."/>
            <person name="Couloux A."/>
            <person name="Cournoyer B."/>
            <person name="Cruveiller S."/>
            <person name="Daubin V."/>
            <person name="Demange N."/>
            <person name="Francino M.P."/>
            <person name="Goltsman E."/>
            <person name="Huang Y."/>
            <person name="Kopp O.R."/>
            <person name="Labarre L."/>
            <person name="Lapidus A."/>
            <person name="Lavire C."/>
            <person name="Marechal J."/>
            <person name="Martinez M."/>
            <person name="Mastronunzio J.E."/>
            <person name="Mullin B.C."/>
            <person name="Niemann J."/>
            <person name="Pujic P."/>
            <person name="Rawnsley T."/>
            <person name="Rouy Z."/>
            <person name="Schenowitz C."/>
            <person name="Sellstedt A."/>
            <person name="Tavares F."/>
            <person name="Tomkins J.P."/>
            <person name="Vallenet D."/>
            <person name="Valverde C."/>
            <person name="Wall L.G."/>
            <person name="Wang Y."/>
            <person name="Medigue C."/>
            <person name="Benson D.R."/>
        </authorList>
    </citation>
    <scope>NUCLEOTIDE SEQUENCE [LARGE SCALE GENOMIC DNA]</scope>
    <source>
        <strain evidence="9">DSM 45818 / CECT 9043 / CcI3</strain>
    </source>
</reference>
<dbReference type="STRING" id="106370.Francci3_0815"/>
<dbReference type="InterPro" id="IPR015797">
    <property type="entry name" value="NUDIX_hydrolase-like_dom_sf"/>
</dbReference>
<organism evidence="8 9">
    <name type="scientific">Frankia casuarinae (strain DSM 45818 / CECT 9043 / HFP020203 / CcI3)</name>
    <dbReference type="NCBI Taxonomy" id="106370"/>
    <lineage>
        <taxon>Bacteria</taxon>
        <taxon>Bacillati</taxon>
        <taxon>Actinomycetota</taxon>
        <taxon>Actinomycetes</taxon>
        <taxon>Frankiales</taxon>
        <taxon>Frankiaceae</taxon>
        <taxon>Frankia</taxon>
    </lineage>
</organism>
<comment type="similarity">
    <text evidence="2 5">Belongs to the Nudix hydrolase family.</text>
</comment>
<gene>
    <name evidence="8" type="ordered locus">Francci3_0815</name>
</gene>
<dbReference type="Proteomes" id="UP000001937">
    <property type="component" value="Chromosome"/>
</dbReference>
<dbReference type="InterPro" id="IPR020084">
    <property type="entry name" value="NUDIX_hydrolase_CS"/>
</dbReference>
<dbReference type="Gene3D" id="3.90.79.10">
    <property type="entry name" value="Nucleoside Triphosphate Pyrophosphohydrolase"/>
    <property type="match status" value="1"/>
</dbReference>
<evidence type="ECO:0000256" key="1">
    <source>
        <dbReference type="ARBA" id="ARBA00001946"/>
    </source>
</evidence>
<protein>
    <submittedName>
        <fullName evidence="8">NUDIX hydrolase</fullName>
    </submittedName>
</protein>
<evidence type="ECO:0000313" key="8">
    <source>
        <dbReference type="EMBL" id="ABD10199.1"/>
    </source>
</evidence>
<evidence type="ECO:0000256" key="2">
    <source>
        <dbReference type="ARBA" id="ARBA00005582"/>
    </source>
</evidence>
<keyword evidence="4" id="KW-0460">Magnesium</keyword>
<dbReference type="EMBL" id="CP000249">
    <property type="protein sequence ID" value="ABD10199.1"/>
    <property type="molecule type" value="Genomic_DNA"/>
</dbReference>
<dbReference type="HOGENOM" id="CLU_1203411_0_0_11"/>
<dbReference type="AlphaFoldDB" id="Q2JEU3"/>